<dbReference type="InterPro" id="IPR036390">
    <property type="entry name" value="WH_DNA-bd_sf"/>
</dbReference>
<reference evidence="1 2" key="1">
    <citation type="journal article" date="2019" name="Int. J. Syst. Evol. Microbiol.">
        <title>The Global Catalogue of Microorganisms (GCM) 10K type strain sequencing project: providing services to taxonomists for standard genome sequencing and annotation.</title>
        <authorList>
            <consortium name="The Broad Institute Genomics Platform"/>
            <consortium name="The Broad Institute Genome Sequencing Center for Infectious Disease"/>
            <person name="Wu L."/>
            <person name="Ma J."/>
        </authorList>
    </citation>
    <scope>NUCLEOTIDE SEQUENCE [LARGE SCALE GENOMIC DNA]</scope>
    <source>
        <strain evidence="1 2">JCM 15089</strain>
    </source>
</reference>
<dbReference type="Pfam" id="PF01475">
    <property type="entry name" value="FUR"/>
    <property type="match status" value="1"/>
</dbReference>
<gene>
    <name evidence="1" type="ORF">GCM10008942_20320</name>
</gene>
<organism evidence="1 2">
    <name type="scientific">Rhizomicrobium electricum</name>
    <dbReference type="NCBI Taxonomy" id="480070"/>
    <lineage>
        <taxon>Bacteria</taxon>
        <taxon>Pseudomonadati</taxon>
        <taxon>Pseudomonadota</taxon>
        <taxon>Alphaproteobacteria</taxon>
        <taxon>Micropepsales</taxon>
        <taxon>Micropepsaceae</taxon>
        <taxon>Rhizomicrobium</taxon>
    </lineage>
</organism>
<sequence length="137" mass="15759">MQIPEIDEMTIARLRKAGLRPTRQRRELAHLLFSECTEAMTAESLHTFAQRHGVKVSLATVYGTLHSFCDAGLVREVSIDSRRYFDTNPDNHQYFYFEDERRLVGVSQADAGIKVMPPLPEGRKISRVDVVVRLRRD</sequence>
<dbReference type="PANTHER" id="PTHR33202:SF7">
    <property type="entry name" value="FERRIC UPTAKE REGULATION PROTEIN"/>
    <property type="match status" value="1"/>
</dbReference>
<dbReference type="RefSeq" id="WP_208393809.1">
    <property type="nucleotide sequence ID" value="NZ_BAAADD010000005.1"/>
</dbReference>
<evidence type="ECO:0000313" key="2">
    <source>
        <dbReference type="Proteomes" id="UP001499951"/>
    </source>
</evidence>
<dbReference type="EMBL" id="BAAADD010000005">
    <property type="protein sequence ID" value="GAA0571557.1"/>
    <property type="molecule type" value="Genomic_DNA"/>
</dbReference>
<dbReference type="Proteomes" id="UP001499951">
    <property type="component" value="Unassembled WGS sequence"/>
</dbReference>
<protein>
    <submittedName>
        <fullName evidence="1">Fur family transcriptional regulator</fullName>
    </submittedName>
</protein>
<dbReference type="SUPFAM" id="SSF46785">
    <property type="entry name" value="Winged helix' DNA-binding domain"/>
    <property type="match status" value="1"/>
</dbReference>
<proteinExistence type="predicted"/>
<accession>A0ABN1EQ34</accession>
<dbReference type="Gene3D" id="1.10.10.10">
    <property type="entry name" value="Winged helix-like DNA-binding domain superfamily/Winged helix DNA-binding domain"/>
    <property type="match status" value="1"/>
</dbReference>
<dbReference type="PANTHER" id="PTHR33202">
    <property type="entry name" value="ZINC UPTAKE REGULATION PROTEIN"/>
    <property type="match status" value="1"/>
</dbReference>
<dbReference type="NCBIfam" id="NF045678">
    <property type="entry name" value="TransRegIrrA"/>
    <property type="match status" value="1"/>
</dbReference>
<keyword evidence="2" id="KW-1185">Reference proteome</keyword>
<name>A0ABN1EQ34_9PROT</name>
<evidence type="ECO:0000313" key="1">
    <source>
        <dbReference type="EMBL" id="GAA0571557.1"/>
    </source>
</evidence>
<dbReference type="InterPro" id="IPR036388">
    <property type="entry name" value="WH-like_DNA-bd_sf"/>
</dbReference>
<dbReference type="InterPro" id="IPR002481">
    <property type="entry name" value="FUR"/>
</dbReference>
<comment type="caution">
    <text evidence="1">The sequence shown here is derived from an EMBL/GenBank/DDBJ whole genome shotgun (WGS) entry which is preliminary data.</text>
</comment>